<keyword evidence="7" id="KW-1185">Reference proteome</keyword>
<evidence type="ECO:0000256" key="2">
    <source>
        <dbReference type="ARBA" id="ARBA00022679"/>
    </source>
</evidence>
<evidence type="ECO:0000259" key="5">
    <source>
        <dbReference type="Pfam" id="PF00294"/>
    </source>
</evidence>
<evidence type="ECO:0000313" key="6">
    <source>
        <dbReference type="EMBL" id="MFC5909930.1"/>
    </source>
</evidence>
<name>A0ABW1G5B5_9ACTN</name>
<evidence type="ECO:0000256" key="3">
    <source>
        <dbReference type="ARBA" id="ARBA00022777"/>
    </source>
</evidence>
<dbReference type="Pfam" id="PF00294">
    <property type="entry name" value="PfkB"/>
    <property type="match status" value="1"/>
</dbReference>
<feature type="domain" description="Carbohydrate kinase PfkB" evidence="5">
    <location>
        <begin position="6"/>
        <end position="293"/>
    </location>
</feature>
<dbReference type="Gene3D" id="3.40.1190.20">
    <property type="match status" value="1"/>
</dbReference>
<dbReference type="PRINTS" id="PR00990">
    <property type="entry name" value="RIBOKINASE"/>
</dbReference>
<keyword evidence="2 4" id="KW-0808">Transferase</keyword>
<accession>A0ABW1G5B5</accession>
<sequence>MSGAGLLVVGDVVTDVLACHAEPLAPATDTAARISIRPGGSAANTAAWAARSGADVRLLARVGADSAEWHRAALAGVRAQLRVDQEHPTAVVICLVDAEGERTMVTERGAGALLGPEDWDDALLAGVDRIHLSGYLLFSAPGRELARLLLARGLPVSVDPASTGFLAELGPDVFLDLVAGADLLLPNAAEARLLARAGDAPAEDAARLLSRRGPTVVVKLGADGAVVASGGELLARVPAAPVPRVTDTTGAGDAFAGGYLAGLLHGAPPAAACASGCAQAAEAVHVLGGRPPTP</sequence>
<dbReference type="PROSITE" id="PS00584">
    <property type="entry name" value="PFKB_KINASES_2"/>
    <property type="match status" value="1"/>
</dbReference>
<comment type="similarity">
    <text evidence="1 4">Belongs to the carbohydrate kinase PfkB family.</text>
</comment>
<evidence type="ECO:0000256" key="4">
    <source>
        <dbReference type="RuleBase" id="RU003704"/>
    </source>
</evidence>
<evidence type="ECO:0000313" key="7">
    <source>
        <dbReference type="Proteomes" id="UP001596174"/>
    </source>
</evidence>
<dbReference type="GO" id="GO:0016301">
    <property type="term" value="F:kinase activity"/>
    <property type="evidence" value="ECO:0007669"/>
    <property type="project" value="UniProtKB-KW"/>
</dbReference>
<dbReference type="InterPro" id="IPR002139">
    <property type="entry name" value="Ribo/fructo_kinase"/>
</dbReference>
<comment type="caution">
    <text evidence="6">The sequence shown here is derived from an EMBL/GenBank/DDBJ whole genome shotgun (WGS) entry which is preliminary data.</text>
</comment>
<dbReference type="PANTHER" id="PTHR43320:SF1">
    <property type="entry name" value="OS01G0105900 PROTEIN"/>
    <property type="match status" value="1"/>
</dbReference>
<dbReference type="InterPro" id="IPR002173">
    <property type="entry name" value="Carboh/pur_kinase_PfkB_CS"/>
</dbReference>
<dbReference type="InterPro" id="IPR011611">
    <property type="entry name" value="PfkB_dom"/>
</dbReference>
<protein>
    <submittedName>
        <fullName evidence="6">Carbohydrate kinase family protein</fullName>
        <ecNumber evidence="6">2.7.1.-</ecNumber>
    </submittedName>
</protein>
<dbReference type="RefSeq" id="WP_380586178.1">
    <property type="nucleotide sequence ID" value="NZ_JBHSQJ010000095.1"/>
</dbReference>
<dbReference type="PANTHER" id="PTHR43320">
    <property type="entry name" value="SUGAR KINASE"/>
    <property type="match status" value="1"/>
</dbReference>
<dbReference type="EC" id="2.7.1.-" evidence="6"/>
<keyword evidence="3 4" id="KW-0418">Kinase</keyword>
<evidence type="ECO:0000256" key="1">
    <source>
        <dbReference type="ARBA" id="ARBA00010688"/>
    </source>
</evidence>
<dbReference type="SUPFAM" id="SSF53613">
    <property type="entry name" value="Ribokinase-like"/>
    <property type="match status" value="1"/>
</dbReference>
<dbReference type="Proteomes" id="UP001596174">
    <property type="component" value="Unassembled WGS sequence"/>
</dbReference>
<proteinExistence type="inferred from homology"/>
<organism evidence="6 7">
    <name type="scientific">Streptacidiphilus monticola</name>
    <dbReference type="NCBI Taxonomy" id="2161674"/>
    <lineage>
        <taxon>Bacteria</taxon>
        <taxon>Bacillati</taxon>
        <taxon>Actinomycetota</taxon>
        <taxon>Actinomycetes</taxon>
        <taxon>Kitasatosporales</taxon>
        <taxon>Streptomycetaceae</taxon>
        <taxon>Streptacidiphilus</taxon>
    </lineage>
</organism>
<reference evidence="7" key="1">
    <citation type="journal article" date="2019" name="Int. J. Syst. Evol. Microbiol.">
        <title>The Global Catalogue of Microorganisms (GCM) 10K type strain sequencing project: providing services to taxonomists for standard genome sequencing and annotation.</title>
        <authorList>
            <consortium name="The Broad Institute Genomics Platform"/>
            <consortium name="The Broad Institute Genome Sequencing Center for Infectious Disease"/>
            <person name="Wu L."/>
            <person name="Ma J."/>
        </authorList>
    </citation>
    <scope>NUCLEOTIDE SEQUENCE [LARGE SCALE GENOMIC DNA]</scope>
    <source>
        <strain evidence="7">JCM 4816</strain>
    </source>
</reference>
<gene>
    <name evidence="6" type="ORF">ACFP3V_22275</name>
</gene>
<dbReference type="InterPro" id="IPR052700">
    <property type="entry name" value="Carb_kinase_PfkB-like"/>
</dbReference>
<dbReference type="InterPro" id="IPR029056">
    <property type="entry name" value="Ribokinase-like"/>
</dbReference>
<dbReference type="EMBL" id="JBHSQJ010000095">
    <property type="protein sequence ID" value="MFC5909930.1"/>
    <property type="molecule type" value="Genomic_DNA"/>
</dbReference>